<dbReference type="AlphaFoldDB" id="A0A288QT31"/>
<dbReference type="GeneID" id="94545756"/>
<dbReference type="RefSeq" id="WP_070229834.1">
    <property type="nucleotide sequence ID" value="NZ_BJYO01000002.1"/>
</dbReference>
<accession>A0A288QT31</accession>
<organism evidence="1 2">
    <name type="scientific">Weissella soli</name>
    <dbReference type="NCBI Taxonomy" id="155866"/>
    <lineage>
        <taxon>Bacteria</taxon>
        <taxon>Bacillati</taxon>
        <taxon>Bacillota</taxon>
        <taxon>Bacilli</taxon>
        <taxon>Lactobacillales</taxon>
        <taxon>Lactobacillaceae</taxon>
        <taxon>Weissella</taxon>
    </lineage>
</organism>
<protein>
    <submittedName>
        <fullName evidence="1">Uncharacterized protein</fullName>
    </submittedName>
</protein>
<dbReference type="EMBL" id="QRAS01000001">
    <property type="protein sequence ID" value="RDL11762.1"/>
    <property type="molecule type" value="Genomic_DNA"/>
</dbReference>
<dbReference type="KEGG" id="wso:WSWS_00551"/>
<evidence type="ECO:0000313" key="2">
    <source>
        <dbReference type="Proteomes" id="UP000254912"/>
    </source>
</evidence>
<proteinExistence type="predicted"/>
<dbReference type="Proteomes" id="UP000254912">
    <property type="component" value="Unassembled WGS sequence"/>
</dbReference>
<evidence type="ECO:0000313" key="1">
    <source>
        <dbReference type="EMBL" id="RDL11762.1"/>
    </source>
</evidence>
<gene>
    <name evidence="1" type="ORF">DFP99_0180</name>
</gene>
<keyword evidence="2" id="KW-1185">Reference proteome</keyword>
<name>A0A288QT31_9LACO</name>
<reference evidence="1 2" key="1">
    <citation type="submission" date="2018-07" db="EMBL/GenBank/DDBJ databases">
        <title>Genomic Encyclopedia of Type Strains, Phase III (KMG-III): the genomes of soil and plant-associated and newly described type strains.</title>
        <authorList>
            <person name="Whitman W."/>
        </authorList>
    </citation>
    <scope>NUCLEOTIDE SEQUENCE [LARGE SCALE GENOMIC DNA]</scope>
    <source>
        <strain evidence="1 2">CECT 7031</strain>
    </source>
</reference>
<comment type="caution">
    <text evidence="1">The sequence shown here is derived from an EMBL/GenBank/DDBJ whole genome shotgun (WGS) entry which is preliminary data.</text>
</comment>
<sequence length="192" mass="21504">MTPIEAQLSTKVDELNVDLNLSELPVKVLKPIVMQGMAAGFLYAYREVVADTQGLSEGDMTAAWIDQVEAAAQASYITVERGAYNATNDVYTQIKSVLAEEIDAIKQTDTQKLTLQNLIMPYYNGWFIGAYYAYSDLFTKLAQQDHTSHIDRTQMAQAASDRAEKHVEMVRNLFNTIPSERQPVITEILATF</sequence>